<evidence type="ECO:0000256" key="7">
    <source>
        <dbReference type="ARBA" id="ARBA00022741"/>
    </source>
</evidence>
<evidence type="ECO:0000256" key="10">
    <source>
        <dbReference type="ARBA" id="ARBA00022989"/>
    </source>
</evidence>
<name>A0A844ZLY9_9SPHN</name>
<dbReference type="GO" id="GO:0005886">
    <property type="term" value="C:plasma membrane"/>
    <property type="evidence" value="ECO:0007669"/>
    <property type="project" value="UniProtKB-SubCell"/>
</dbReference>
<gene>
    <name evidence="14" type="ORF">GRI32_04880</name>
</gene>
<keyword evidence="7" id="KW-0547">Nucleotide-binding</keyword>
<dbReference type="Gene3D" id="3.30.565.10">
    <property type="entry name" value="Histidine kinase-like ATPase, C-terminal domain"/>
    <property type="match status" value="1"/>
</dbReference>
<evidence type="ECO:0000256" key="4">
    <source>
        <dbReference type="ARBA" id="ARBA00022475"/>
    </source>
</evidence>
<dbReference type="SUPFAM" id="SSF103190">
    <property type="entry name" value="Sensory domain-like"/>
    <property type="match status" value="1"/>
</dbReference>
<evidence type="ECO:0000256" key="6">
    <source>
        <dbReference type="ARBA" id="ARBA00022692"/>
    </source>
</evidence>
<evidence type="ECO:0000313" key="14">
    <source>
        <dbReference type="EMBL" id="MXO88070.1"/>
    </source>
</evidence>
<evidence type="ECO:0000256" key="12">
    <source>
        <dbReference type="SAM" id="Phobius"/>
    </source>
</evidence>
<accession>A0A844ZLY9</accession>
<evidence type="ECO:0000259" key="13">
    <source>
        <dbReference type="PROSITE" id="PS50109"/>
    </source>
</evidence>
<dbReference type="InterPro" id="IPR005467">
    <property type="entry name" value="His_kinase_dom"/>
</dbReference>
<dbReference type="Pfam" id="PF02518">
    <property type="entry name" value="HATPase_c"/>
    <property type="match status" value="1"/>
</dbReference>
<feature type="domain" description="Histidine kinase" evidence="13">
    <location>
        <begin position="352"/>
        <end position="560"/>
    </location>
</feature>
<evidence type="ECO:0000256" key="9">
    <source>
        <dbReference type="ARBA" id="ARBA00022840"/>
    </source>
</evidence>
<feature type="transmembrane region" description="Helical" evidence="12">
    <location>
        <begin position="295"/>
        <end position="314"/>
    </location>
</feature>
<dbReference type="RefSeq" id="WP_160590017.1">
    <property type="nucleotide sequence ID" value="NZ_BAAAFP010000002.1"/>
</dbReference>
<keyword evidence="8 14" id="KW-0418">Kinase</keyword>
<dbReference type="InterPro" id="IPR003594">
    <property type="entry name" value="HATPase_dom"/>
</dbReference>
<evidence type="ECO:0000256" key="5">
    <source>
        <dbReference type="ARBA" id="ARBA00022679"/>
    </source>
</evidence>
<keyword evidence="6 12" id="KW-0812">Transmembrane</keyword>
<dbReference type="GO" id="GO:0000155">
    <property type="term" value="F:phosphorelay sensor kinase activity"/>
    <property type="evidence" value="ECO:0007669"/>
    <property type="project" value="InterPro"/>
</dbReference>
<dbReference type="SUPFAM" id="SSF47384">
    <property type="entry name" value="Homodimeric domain of signal transducing histidine kinase"/>
    <property type="match status" value="1"/>
</dbReference>
<keyword evidence="10 12" id="KW-1133">Transmembrane helix</keyword>
<dbReference type="PROSITE" id="PS50109">
    <property type="entry name" value="HIS_KIN"/>
    <property type="match status" value="1"/>
</dbReference>
<keyword evidence="15" id="KW-1185">Reference proteome</keyword>
<dbReference type="EMBL" id="WTYY01000002">
    <property type="protein sequence ID" value="MXO88070.1"/>
    <property type="molecule type" value="Genomic_DNA"/>
</dbReference>
<organism evidence="14 15">
    <name type="scientific">Alteraurantiacibacter aestuarii</name>
    <dbReference type="NCBI Taxonomy" id="650004"/>
    <lineage>
        <taxon>Bacteria</taxon>
        <taxon>Pseudomonadati</taxon>
        <taxon>Pseudomonadota</taxon>
        <taxon>Alphaproteobacteria</taxon>
        <taxon>Sphingomonadales</taxon>
        <taxon>Erythrobacteraceae</taxon>
        <taxon>Alteraurantiacibacter</taxon>
    </lineage>
</organism>
<comment type="catalytic activity">
    <reaction evidence="1">
        <text>ATP + protein L-histidine = ADP + protein N-phospho-L-histidine.</text>
        <dbReference type="EC" id="2.7.13.3"/>
    </reaction>
</comment>
<evidence type="ECO:0000256" key="1">
    <source>
        <dbReference type="ARBA" id="ARBA00000085"/>
    </source>
</evidence>
<dbReference type="InterPro" id="IPR036097">
    <property type="entry name" value="HisK_dim/P_sf"/>
</dbReference>
<dbReference type="Gene3D" id="6.10.250.3020">
    <property type="match status" value="1"/>
</dbReference>
<evidence type="ECO:0000256" key="8">
    <source>
        <dbReference type="ARBA" id="ARBA00022777"/>
    </source>
</evidence>
<dbReference type="PIRSF" id="PIRSF036431">
    <property type="entry name" value="STHK_DctB"/>
    <property type="match status" value="1"/>
</dbReference>
<dbReference type="OrthoDB" id="9789238at2"/>
<dbReference type="SMART" id="SM00387">
    <property type="entry name" value="HATPase_c"/>
    <property type="match status" value="1"/>
</dbReference>
<keyword evidence="9" id="KW-0067">ATP-binding</keyword>
<evidence type="ECO:0000256" key="3">
    <source>
        <dbReference type="ARBA" id="ARBA00012438"/>
    </source>
</evidence>
<dbReference type="GO" id="GO:0005524">
    <property type="term" value="F:ATP binding"/>
    <property type="evidence" value="ECO:0007669"/>
    <property type="project" value="UniProtKB-KW"/>
</dbReference>
<dbReference type="EC" id="2.7.13.3" evidence="3"/>
<dbReference type="InterPro" id="IPR029151">
    <property type="entry name" value="Sensor-like_sf"/>
</dbReference>
<dbReference type="InterPro" id="IPR017055">
    <property type="entry name" value="Sig_transdc_His_kinase_DctB"/>
</dbReference>
<dbReference type="Gene3D" id="3.30.450.20">
    <property type="entry name" value="PAS domain"/>
    <property type="match status" value="2"/>
</dbReference>
<dbReference type="CDD" id="cd00075">
    <property type="entry name" value="HATPase"/>
    <property type="match status" value="1"/>
</dbReference>
<dbReference type="PANTHER" id="PTHR43065">
    <property type="entry name" value="SENSOR HISTIDINE KINASE"/>
    <property type="match status" value="1"/>
</dbReference>
<keyword evidence="11" id="KW-0902">Two-component regulatory system</keyword>
<dbReference type="AlphaFoldDB" id="A0A844ZLY9"/>
<dbReference type="Gene3D" id="1.10.287.130">
    <property type="match status" value="1"/>
</dbReference>
<dbReference type="SUPFAM" id="SSF55874">
    <property type="entry name" value="ATPase domain of HSP90 chaperone/DNA topoisomerase II/histidine kinase"/>
    <property type="match status" value="1"/>
</dbReference>
<comment type="subcellular location">
    <subcellularLocation>
        <location evidence="2">Cell membrane</location>
        <topology evidence="2">Multi-pass membrane protein</topology>
    </subcellularLocation>
</comment>
<sequence>MSAISLSSSRIRSGLATLALAVLAGLLLWGIDRLMRTQAIAEAGSLARNDAAILSSGLQSELDKFILVPLVLAQDPQVQSFLSGEIGQRAMMNERLEALAMQTSAAAIYLMTDEGETLAASNWRLPTSFVGSNYRFRRYFRTAMEQGSATQFALGTVSRRPGLYVAQRIGPASDPIGIVAVKVEFDTLEASWRAATEGVYVTDRDGVVLLASNPDWRFRAATPAALEGRDVEADRQQFGIEALQPLEIRRADTLDRVLTAPLLDAQQPIALDGWELHLLVDPSPQVEAAIANGRLLLLFALAILGLAVWGWLYLRRQRLVTVEAAAAERTRTLREQLTQANRLATLGQISAGVGHEIAQPTAAARVFAENGTRMLAAGNSQGAAQNFTRIVELTERIGRITGELRRFSRRQPSDPRAMEIGQAIRGALLLLHERVESLGVQLVLPAEDTMAIIVQAEHVRLEQVLVNLLQNAIDAAGPEGEIAITIVADEKDCLLTVSDNGPGIDEALMDQLFQPFATTKADGLGLGLVISRDIMRELGGDLTASSSASGAHFTMRIPRA</sequence>
<evidence type="ECO:0000256" key="11">
    <source>
        <dbReference type="ARBA" id="ARBA00023012"/>
    </source>
</evidence>
<evidence type="ECO:0000313" key="15">
    <source>
        <dbReference type="Proteomes" id="UP000435243"/>
    </source>
</evidence>
<keyword evidence="5" id="KW-0808">Transferase</keyword>
<dbReference type="PANTHER" id="PTHR43065:SF46">
    <property type="entry name" value="C4-DICARBOXYLATE TRANSPORT SENSOR PROTEIN DCTB"/>
    <property type="match status" value="1"/>
</dbReference>
<protein>
    <recommendedName>
        <fullName evidence="3">histidine kinase</fullName>
        <ecNumber evidence="3">2.7.13.3</ecNumber>
    </recommendedName>
</protein>
<keyword evidence="4" id="KW-1003">Cell membrane</keyword>
<reference evidence="14 15" key="1">
    <citation type="submission" date="2019-12" db="EMBL/GenBank/DDBJ databases">
        <title>Genomic-based taxomic classification of the family Erythrobacteraceae.</title>
        <authorList>
            <person name="Xu L."/>
        </authorList>
    </citation>
    <scope>NUCLEOTIDE SEQUENCE [LARGE SCALE GENOMIC DNA]</scope>
    <source>
        <strain evidence="14 15">JCM 16339</strain>
    </source>
</reference>
<dbReference type="Proteomes" id="UP000435243">
    <property type="component" value="Unassembled WGS sequence"/>
</dbReference>
<dbReference type="InterPro" id="IPR036890">
    <property type="entry name" value="HATPase_C_sf"/>
</dbReference>
<comment type="caution">
    <text evidence="14">The sequence shown here is derived from an EMBL/GenBank/DDBJ whole genome shotgun (WGS) entry which is preliminary data.</text>
</comment>
<keyword evidence="12" id="KW-0472">Membrane</keyword>
<proteinExistence type="predicted"/>
<dbReference type="PRINTS" id="PR00344">
    <property type="entry name" value="BCTRLSENSOR"/>
</dbReference>
<dbReference type="InterPro" id="IPR004358">
    <property type="entry name" value="Sig_transdc_His_kin-like_C"/>
</dbReference>
<evidence type="ECO:0000256" key="2">
    <source>
        <dbReference type="ARBA" id="ARBA00004651"/>
    </source>
</evidence>